<sequence length="300" mass="34866">MIKTLPNDLVICIKDFLDNYDVDYPDTDNIMNISSEDYKVFIRIRLESRSESIIIYLSGNNFIYETDKIFDVIVLPYGYILDKHEDHIPDNEADKIENEITDKIVLSVKNYISDTEKIINSDIKFKKPFKNILSSKDEEIINPSIKIESEIDDFAKNKKVFNVSVLPKELPNSLLKLIKVYDKIQITFNIHNDYLKMDIPVNLFIEKRKNLANIEYVHTYLVGSVEDEDKNKIPHSAKTNYIFDCNNPSCDVSVAITDKRNKDNLLKKLHDSVNACISCMKKVGDGKITYIIYVYRRTEL</sequence>
<name>A0A8S5UFR8_9CAUD</name>
<organism evidence="1">
    <name type="scientific">Myoviridae sp. ctcyQ27</name>
    <dbReference type="NCBI Taxonomy" id="2825139"/>
    <lineage>
        <taxon>Viruses</taxon>
        <taxon>Duplodnaviria</taxon>
        <taxon>Heunggongvirae</taxon>
        <taxon>Uroviricota</taxon>
        <taxon>Caudoviricetes</taxon>
    </lineage>
</organism>
<accession>A0A8S5UFR8</accession>
<reference evidence="1" key="1">
    <citation type="journal article" date="2021" name="Proc. Natl. Acad. Sci. U.S.A.">
        <title>A Catalog of Tens of Thousands of Viruses from Human Metagenomes Reveals Hidden Associations with Chronic Diseases.</title>
        <authorList>
            <person name="Tisza M.J."/>
            <person name="Buck C.B."/>
        </authorList>
    </citation>
    <scope>NUCLEOTIDE SEQUENCE</scope>
    <source>
        <strain evidence="1">CtcyQ27</strain>
    </source>
</reference>
<protein>
    <submittedName>
        <fullName evidence="1">Uncharacterized protein</fullName>
    </submittedName>
</protein>
<proteinExistence type="predicted"/>
<evidence type="ECO:0000313" key="1">
    <source>
        <dbReference type="EMBL" id="DAF93250.1"/>
    </source>
</evidence>
<dbReference type="EMBL" id="BK016080">
    <property type="protein sequence ID" value="DAF93250.1"/>
    <property type="molecule type" value="Genomic_DNA"/>
</dbReference>